<sequence>MHGQLCRLLGKGELCGGLDVLCISLLSSHLLMLKQAYSNESTVSCSSTVWAWEERRAVCYGGCVLRDVCYGLCIKGCVLWLLGLCSVIEMLDVSVQGRAGLGPICGQQRAAVCRSVPFRSVPFRAILPLSALRPGRSCSLRAARGCEARGRSPAMSFRRALALAACGLAGGSVLFSAVAVSKQPARGDAEPRPGGGSAAAPPAPAAPQGLLLLPPAASCPPGPGWIERPAGSGGFWDSNWDRREPLALINLKKKNEETGEEELSSRLEHCRARATRHIFLIRHSQYNLDGRADKDRTLTPLGREQAELTGHRLASLGLKFNQIIHSSMTRATETTEIISKYLPGVKKISTDLLREGAPIEPDPPVSHWKPDAVQYYEDGARIEAAFRNFIHRADVKQEEDSYEIFVCHANVIRYIVCRALQFPPEGWLRMSLNNGSITHLVIRPNGRVALRTLGDTGFMPPDKITRT</sequence>
<evidence type="ECO:0000256" key="9">
    <source>
        <dbReference type="ARBA" id="ARBA00039765"/>
    </source>
</evidence>
<dbReference type="GeneTree" id="ENSGT00390000004796"/>
<evidence type="ECO:0000256" key="12">
    <source>
        <dbReference type="ARBA" id="ARBA00047761"/>
    </source>
</evidence>
<evidence type="ECO:0000256" key="1">
    <source>
        <dbReference type="ARBA" id="ARBA00004294"/>
    </source>
</evidence>
<organism evidence="15 16">
    <name type="scientific">Coturnix japonica</name>
    <name type="common">Japanese quail</name>
    <name type="synonym">Coturnix coturnix japonica</name>
    <dbReference type="NCBI Taxonomy" id="93934"/>
    <lineage>
        <taxon>Eukaryota</taxon>
        <taxon>Metazoa</taxon>
        <taxon>Chordata</taxon>
        <taxon>Craniata</taxon>
        <taxon>Vertebrata</taxon>
        <taxon>Euteleostomi</taxon>
        <taxon>Archelosauria</taxon>
        <taxon>Archosauria</taxon>
        <taxon>Dinosauria</taxon>
        <taxon>Saurischia</taxon>
        <taxon>Theropoda</taxon>
        <taxon>Coelurosauria</taxon>
        <taxon>Aves</taxon>
        <taxon>Neognathae</taxon>
        <taxon>Galloanserae</taxon>
        <taxon>Galliformes</taxon>
        <taxon>Phasianidae</taxon>
        <taxon>Perdicinae</taxon>
        <taxon>Coturnix</taxon>
    </lineage>
</organism>
<dbReference type="GO" id="GO:0005741">
    <property type="term" value="C:mitochondrial outer membrane"/>
    <property type="evidence" value="ECO:0007669"/>
    <property type="project" value="UniProtKB-SubCell"/>
</dbReference>
<evidence type="ECO:0000256" key="4">
    <source>
        <dbReference type="ARBA" id="ARBA00022590"/>
    </source>
</evidence>
<dbReference type="InterPro" id="IPR051021">
    <property type="entry name" value="Mito_Ser/Thr_phosphatase"/>
</dbReference>
<dbReference type="AlphaFoldDB" id="A0A8C2U6I5"/>
<evidence type="ECO:0000256" key="3">
    <source>
        <dbReference type="ARBA" id="ARBA00013081"/>
    </source>
</evidence>
<dbReference type="GO" id="GO:0012501">
    <property type="term" value="P:programmed cell death"/>
    <property type="evidence" value="ECO:0007669"/>
    <property type="project" value="UniProtKB-KW"/>
</dbReference>
<dbReference type="InterPro" id="IPR013078">
    <property type="entry name" value="His_Pase_superF_clade-1"/>
</dbReference>
<dbReference type="EC" id="3.1.3.16" evidence="3"/>
<evidence type="ECO:0000313" key="16">
    <source>
        <dbReference type="Proteomes" id="UP000694412"/>
    </source>
</evidence>
<dbReference type="GO" id="GO:0090141">
    <property type="term" value="P:positive regulation of mitochondrial fission"/>
    <property type="evidence" value="ECO:0007669"/>
    <property type="project" value="TreeGrafter"/>
</dbReference>
<dbReference type="Gene3D" id="3.40.50.1240">
    <property type="entry name" value="Phosphoglycerate mutase-like"/>
    <property type="match status" value="1"/>
</dbReference>
<keyword evidence="5" id="KW-1000">Mitochondrion outer membrane</keyword>
<dbReference type="CDD" id="cd07067">
    <property type="entry name" value="HP_PGM_like"/>
    <property type="match status" value="1"/>
</dbReference>
<dbReference type="SUPFAM" id="SSF53254">
    <property type="entry name" value="Phosphoglycerate mutase-like"/>
    <property type="match status" value="1"/>
</dbReference>
<keyword evidence="6" id="KW-0378">Hydrolase</keyword>
<evidence type="ECO:0000256" key="11">
    <source>
        <dbReference type="ARBA" id="ARBA00041839"/>
    </source>
</evidence>
<dbReference type="Proteomes" id="UP000694412">
    <property type="component" value="Chromosome 15"/>
</dbReference>
<dbReference type="GO" id="GO:0004722">
    <property type="term" value="F:protein serine/threonine phosphatase activity"/>
    <property type="evidence" value="ECO:0007669"/>
    <property type="project" value="UniProtKB-EC"/>
</dbReference>
<evidence type="ECO:0000256" key="14">
    <source>
        <dbReference type="SAM" id="MobiDB-lite"/>
    </source>
</evidence>
<evidence type="ECO:0000313" key="15">
    <source>
        <dbReference type="Ensembl" id="ENSCJPP00005024263.1"/>
    </source>
</evidence>
<gene>
    <name evidence="15" type="primary">PGAM5</name>
</gene>
<dbReference type="InterPro" id="IPR029033">
    <property type="entry name" value="His_PPase_superfam"/>
</dbReference>
<keyword evidence="7" id="KW-0496">Mitochondrion</keyword>
<reference evidence="15" key="3">
    <citation type="submission" date="2025-09" db="UniProtKB">
        <authorList>
            <consortium name="Ensembl"/>
        </authorList>
    </citation>
    <scope>IDENTIFICATION</scope>
</reference>
<dbReference type="Pfam" id="PF00300">
    <property type="entry name" value="His_Phos_1"/>
    <property type="match status" value="1"/>
</dbReference>
<evidence type="ECO:0000256" key="8">
    <source>
        <dbReference type="ARBA" id="ARBA00023136"/>
    </source>
</evidence>
<comment type="catalytic activity">
    <reaction evidence="13">
        <text>O-phospho-L-threonyl-[protein] + H2O = L-threonyl-[protein] + phosphate</text>
        <dbReference type="Rhea" id="RHEA:47004"/>
        <dbReference type="Rhea" id="RHEA-COMP:11060"/>
        <dbReference type="Rhea" id="RHEA-COMP:11605"/>
        <dbReference type="ChEBI" id="CHEBI:15377"/>
        <dbReference type="ChEBI" id="CHEBI:30013"/>
        <dbReference type="ChEBI" id="CHEBI:43474"/>
        <dbReference type="ChEBI" id="CHEBI:61977"/>
        <dbReference type="EC" id="3.1.3.16"/>
    </reaction>
</comment>
<feature type="region of interest" description="Disordered" evidence="14">
    <location>
        <begin position="185"/>
        <end position="213"/>
    </location>
</feature>
<comment type="subcellular location">
    <subcellularLocation>
        <location evidence="1">Mitochondrion outer membrane</location>
    </subcellularLocation>
</comment>
<dbReference type="Ensembl" id="ENSCJPT00005033103.1">
    <property type="protein sequence ID" value="ENSCJPP00005024263.1"/>
    <property type="gene ID" value="ENSCJPG00005019163.1"/>
</dbReference>
<reference evidence="15" key="1">
    <citation type="submission" date="2015-11" db="EMBL/GenBank/DDBJ databases">
        <authorList>
            <consortium name="International Coturnix japonica Genome Analysis Consortium"/>
            <person name="Warren W."/>
            <person name="Burt D.W."/>
            <person name="Antin P.B."/>
            <person name="Lanford R."/>
            <person name="Gros J."/>
            <person name="Wilson R.K."/>
        </authorList>
    </citation>
    <scope>NUCLEOTIDE SEQUENCE [LARGE SCALE GENOMIC DNA]</scope>
</reference>
<dbReference type="PANTHER" id="PTHR20935:SF0">
    <property type="entry name" value="SERINE_THREONINE-PROTEIN PHOSPHATASE PGAM5, MITOCHONDRIAL"/>
    <property type="match status" value="1"/>
</dbReference>
<evidence type="ECO:0000256" key="13">
    <source>
        <dbReference type="ARBA" id="ARBA00048336"/>
    </source>
</evidence>
<comment type="similarity">
    <text evidence="2">Belongs to the phosphoglycerate mutase family. BPG-dependent PGAM subfamily.</text>
</comment>
<dbReference type="FunFam" id="3.40.50.1240:FF:000009">
    <property type="entry name" value="serine/threonine-protein phosphatase PGAM5, mitochondrial isoform X1"/>
    <property type="match status" value="1"/>
</dbReference>
<evidence type="ECO:0000256" key="2">
    <source>
        <dbReference type="ARBA" id="ARBA00006717"/>
    </source>
</evidence>
<evidence type="ECO:0000256" key="7">
    <source>
        <dbReference type="ARBA" id="ARBA00023128"/>
    </source>
</evidence>
<evidence type="ECO:0000256" key="5">
    <source>
        <dbReference type="ARBA" id="ARBA00022787"/>
    </source>
</evidence>
<evidence type="ECO:0000256" key="10">
    <source>
        <dbReference type="ARBA" id="ARBA00040722"/>
    </source>
</evidence>
<accession>A0A8C2U6I5</accession>
<evidence type="ECO:0000256" key="6">
    <source>
        <dbReference type="ARBA" id="ARBA00022801"/>
    </source>
</evidence>
<comment type="catalytic activity">
    <reaction evidence="12">
        <text>O-phospho-L-seryl-[protein] + H2O = L-seryl-[protein] + phosphate</text>
        <dbReference type="Rhea" id="RHEA:20629"/>
        <dbReference type="Rhea" id="RHEA-COMP:9863"/>
        <dbReference type="Rhea" id="RHEA-COMP:11604"/>
        <dbReference type="ChEBI" id="CHEBI:15377"/>
        <dbReference type="ChEBI" id="CHEBI:29999"/>
        <dbReference type="ChEBI" id="CHEBI:43474"/>
        <dbReference type="ChEBI" id="CHEBI:83421"/>
        <dbReference type="EC" id="3.1.3.16"/>
    </reaction>
</comment>
<keyword evidence="16" id="KW-1185">Reference proteome</keyword>
<protein>
    <recommendedName>
        <fullName evidence="9">Serine/threonine-protein phosphatase PGAM5, mitochondrial</fullName>
        <ecNumber evidence="3">3.1.3.16</ecNumber>
    </recommendedName>
    <alternativeName>
        <fullName evidence="11">Phosphoglycerate mutase family member 5</fullName>
    </alternativeName>
    <alternativeName>
        <fullName evidence="10">Serine/threonine-protein phosphatase Pgam5, mitochondrial</fullName>
    </alternativeName>
</protein>
<keyword evidence="8" id="KW-0472">Membrane</keyword>
<proteinExistence type="inferred from homology"/>
<dbReference type="SMART" id="SM00855">
    <property type="entry name" value="PGAM"/>
    <property type="match status" value="1"/>
</dbReference>
<reference evidence="15" key="2">
    <citation type="submission" date="2025-08" db="UniProtKB">
        <authorList>
            <consortium name="Ensembl"/>
        </authorList>
    </citation>
    <scope>IDENTIFICATION</scope>
</reference>
<keyword evidence="4" id="KW-1210">Necrosis</keyword>
<name>A0A8C2U6I5_COTJA</name>
<dbReference type="PANTHER" id="PTHR20935">
    <property type="entry name" value="PHOSPHOGLYCERATE MUTASE-RELATED"/>
    <property type="match status" value="1"/>
</dbReference>